<dbReference type="GeneID" id="70234189"/>
<reference evidence="1" key="2">
    <citation type="submission" date="2021-01" db="EMBL/GenBank/DDBJ databases">
        <authorList>
            <person name="Schikora-Tamarit M.A."/>
        </authorList>
    </citation>
    <scope>NUCLEOTIDE SEQUENCE</scope>
    <source>
        <strain evidence="1">CBS6075</strain>
    </source>
</reference>
<evidence type="ECO:0000313" key="1">
    <source>
        <dbReference type="EMBL" id="KAH3668468.1"/>
    </source>
</evidence>
<dbReference type="RefSeq" id="XP_046062882.1">
    <property type="nucleotide sequence ID" value="XM_046203069.1"/>
</dbReference>
<dbReference type="Proteomes" id="UP000769157">
    <property type="component" value="Unassembled WGS sequence"/>
</dbReference>
<proteinExistence type="predicted"/>
<protein>
    <submittedName>
        <fullName evidence="1">Uncharacterized protein</fullName>
    </submittedName>
</protein>
<keyword evidence="2" id="KW-1185">Reference proteome</keyword>
<dbReference type="EMBL" id="JAEUBE010000158">
    <property type="protein sequence ID" value="KAH3668468.1"/>
    <property type="molecule type" value="Genomic_DNA"/>
</dbReference>
<gene>
    <name evidence="1" type="ORF">OGAPHI_002222</name>
</gene>
<accession>A0A9P8PA32</accession>
<sequence>MDSENMRILLFRLLPFQLDVLVVFQIESLFKTSLDIRSNSSNPRRSNKADSICVGVSDSNIDLTFSIKWSLLSGLILWHSVRISSNRLLWSDSAESSLDSSSSSISTVFSNCLSKSVTCLETSNLASPSPKFGKEIADSSPSSSNRLRASIIGCIACIYDDVDETL</sequence>
<organism evidence="1 2">
    <name type="scientific">Ogataea philodendri</name>
    <dbReference type="NCBI Taxonomy" id="1378263"/>
    <lineage>
        <taxon>Eukaryota</taxon>
        <taxon>Fungi</taxon>
        <taxon>Dikarya</taxon>
        <taxon>Ascomycota</taxon>
        <taxon>Saccharomycotina</taxon>
        <taxon>Pichiomycetes</taxon>
        <taxon>Pichiales</taxon>
        <taxon>Pichiaceae</taxon>
        <taxon>Ogataea</taxon>
    </lineage>
</organism>
<name>A0A9P8PA32_9ASCO</name>
<dbReference type="AlphaFoldDB" id="A0A9P8PA32"/>
<evidence type="ECO:0000313" key="2">
    <source>
        <dbReference type="Proteomes" id="UP000769157"/>
    </source>
</evidence>
<reference evidence="1" key="1">
    <citation type="journal article" date="2021" name="Open Biol.">
        <title>Shared evolutionary footprints suggest mitochondrial oxidative damage underlies multiple complex I losses in fungi.</title>
        <authorList>
            <person name="Schikora-Tamarit M.A."/>
            <person name="Marcet-Houben M."/>
            <person name="Nosek J."/>
            <person name="Gabaldon T."/>
        </authorList>
    </citation>
    <scope>NUCLEOTIDE SEQUENCE</scope>
    <source>
        <strain evidence="1">CBS6075</strain>
    </source>
</reference>
<comment type="caution">
    <text evidence="1">The sequence shown here is derived from an EMBL/GenBank/DDBJ whole genome shotgun (WGS) entry which is preliminary data.</text>
</comment>